<evidence type="ECO:0000313" key="4">
    <source>
        <dbReference type="Proteomes" id="UP000001933"/>
    </source>
</evidence>
<feature type="domain" description="Fibronectin type-III" evidence="2">
    <location>
        <begin position="174"/>
        <end position="266"/>
    </location>
</feature>
<evidence type="ECO:0000259" key="2">
    <source>
        <dbReference type="PROSITE" id="PS50853"/>
    </source>
</evidence>
<reference evidence="3 4" key="1">
    <citation type="journal article" date="2007" name="Proc. Natl. Acad. Sci. U.S.A.">
        <title>The genome of Syntrophus aciditrophicus: life at the thermodynamic limit of microbial growth.</title>
        <authorList>
            <person name="McInerney M.J."/>
            <person name="Rohlin L."/>
            <person name="Mouttaki H."/>
            <person name="Kim U."/>
            <person name="Krupp R.S."/>
            <person name="Rios-Hernandez L."/>
            <person name="Sieber J."/>
            <person name="Struchtemeyer C.G."/>
            <person name="Bhattacharyya A."/>
            <person name="Campbell J.W."/>
            <person name="Gunsalus R.P."/>
        </authorList>
    </citation>
    <scope>NUCLEOTIDE SEQUENCE [LARGE SCALE GENOMIC DNA]</scope>
    <source>
        <strain evidence="3 4">SB</strain>
    </source>
</reference>
<dbReference type="SUPFAM" id="SSF49265">
    <property type="entry name" value="Fibronectin type III"/>
    <property type="match status" value="3"/>
</dbReference>
<dbReference type="AlphaFoldDB" id="Q2LUS3"/>
<dbReference type="eggNOG" id="COG2247">
    <property type="taxonomic scope" value="Bacteria"/>
</dbReference>
<dbReference type="PANTHER" id="PTHR13817:SF166">
    <property type="entry name" value="NEURONAL IGCAM-RELATED"/>
    <property type="match status" value="1"/>
</dbReference>
<accession>Q2LUS3</accession>
<dbReference type="KEGG" id="sat:SYN_02894"/>
<dbReference type="STRING" id="56780.SYN_02894"/>
<name>Q2LUS3_SYNAS</name>
<dbReference type="CDD" id="cd00063">
    <property type="entry name" value="FN3"/>
    <property type="match status" value="3"/>
</dbReference>
<feature type="domain" description="Fibronectin type-III" evidence="2">
    <location>
        <begin position="267"/>
        <end position="381"/>
    </location>
</feature>
<dbReference type="PANTHER" id="PTHR13817">
    <property type="entry name" value="TITIN"/>
    <property type="match status" value="1"/>
</dbReference>
<dbReference type="HOGENOM" id="CLU_374602_0_0_7"/>
<proteinExistence type="predicted"/>
<dbReference type="PROSITE" id="PS50853">
    <property type="entry name" value="FN3"/>
    <property type="match status" value="3"/>
</dbReference>
<gene>
    <name evidence="3" type="ORF">SYN_02894</name>
</gene>
<dbReference type="Proteomes" id="UP000001933">
    <property type="component" value="Chromosome"/>
</dbReference>
<dbReference type="InterPro" id="IPR003961">
    <property type="entry name" value="FN3_dom"/>
</dbReference>
<sequence>MKKRCLWFYLGVMLLISVMFPVESRGGEIQQTKVAVFNFGTMNLEASGYGTTITNMLMNALKEDPSLELLDRKELEAFLSLNDLQQDENLENVIHIGSRLGINMIVVGNAGKKGSIIFINCKVIHINHRKVIFSRQIKSFGDAGLMGEVRDLSRFIARAMSEYGVKPVEDEKIAFQGPVNFYKRSGSGRVSLTWENPPGSSVSGYEVFRGTSAAGPFVLMGRVSNPEYVDSSVSRNSLYYYKIRALNSKGLRSEFSPVISAETAPTPNPPVILRAEGHIRSIQLTWSPSPIPSDDPMKMKGYKLYRAKVEKGPFQEIANILGKDLGIGIASSTPLDRLFKVSYTDRNLADGEDYYYRVTAYNEKNLESEMSFPIRGNTVPVVSTCAAQGDMVREIRISCEPINSPFIKGYYVYRRAPDHAEFAKIKKIEKSPLGSGRIQYTDTEGLSDGTKYYYHVTAYEEPDLETSPSFELSAVTKGKPSAPTGFSAKSGLVGKVELSWAQSFENDVEGYNLYYSDRKDGEYVLLKKIVGRNSNHHVDDIRGFGKLDDNQTLYYRLTSFNKVNIESYPAATVSATTKKRPSRPQALQGKSQRVREVPLSWVPNPESDIAAYLLYRSTTTRDSDFVKIAGVNAGTDYLDKDLKDGVTYYYRLQVEDKDGLISDLSETATVQTRSRPAAPLEIRGNYADGTAELQWEGSKSFDVVQFVVYEKRLFGGNNKLGSLKESTFRDETLPPGKSRSYVVTAVDKYGLESEPSAVITITGR</sequence>
<dbReference type="InterPro" id="IPR036116">
    <property type="entry name" value="FN3_sf"/>
</dbReference>
<dbReference type="Gene3D" id="3.40.50.10610">
    <property type="entry name" value="ABC-type transport auxiliary lipoprotein component"/>
    <property type="match status" value="1"/>
</dbReference>
<feature type="domain" description="Fibronectin type-III" evidence="2">
    <location>
        <begin position="580"/>
        <end position="675"/>
    </location>
</feature>
<dbReference type="SMART" id="SM00060">
    <property type="entry name" value="FN3"/>
    <property type="match status" value="5"/>
</dbReference>
<dbReference type="EMBL" id="CP000252">
    <property type="protein sequence ID" value="ABC77830.1"/>
    <property type="molecule type" value="Genomic_DNA"/>
</dbReference>
<keyword evidence="4" id="KW-1185">Reference proteome</keyword>
<dbReference type="Gene3D" id="2.60.40.10">
    <property type="entry name" value="Immunoglobulins"/>
    <property type="match status" value="6"/>
</dbReference>
<dbReference type="InParanoid" id="Q2LUS3"/>
<dbReference type="RefSeq" id="WP_011417851.1">
    <property type="nucleotide sequence ID" value="NC_007759.1"/>
</dbReference>
<dbReference type="InterPro" id="IPR050964">
    <property type="entry name" value="Striated_Muscle_Regulatory"/>
</dbReference>
<dbReference type="OrthoDB" id="9810925at2"/>
<dbReference type="InterPro" id="IPR013783">
    <property type="entry name" value="Ig-like_fold"/>
</dbReference>
<evidence type="ECO:0000256" key="1">
    <source>
        <dbReference type="ARBA" id="ARBA00022737"/>
    </source>
</evidence>
<protein>
    <submittedName>
        <fullName evidence="3">Fibronectin type III domain-containing protein</fullName>
    </submittedName>
</protein>
<keyword evidence="1" id="KW-0677">Repeat</keyword>
<organism evidence="3 4">
    <name type="scientific">Syntrophus aciditrophicus (strain SB)</name>
    <dbReference type="NCBI Taxonomy" id="56780"/>
    <lineage>
        <taxon>Bacteria</taxon>
        <taxon>Pseudomonadati</taxon>
        <taxon>Thermodesulfobacteriota</taxon>
        <taxon>Syntrophia</taxon>
        <taxon>Syntrophales</taxon>
        <taxon>Syntrophaceae</taxon>
        <taxon>Syntrophus</taxon>
    </lineage>
</organism>
<dbReference type="eggNOG" id="COG4733">
    <property type="taxonomic scope" value="Bacteria"/>
</dbReference>
<evidence type="ECO:0000313" key="3">
    <source>
        <dbReference type="EMBL" id="ABC77830.1"/>
    </source>
</evidence>